<proteinExistence type="predicted"/>
<accession>A0A8R1TYY6</accession>
<reference evidence="1" key="2">
    <citation type="submission" date="2022-06" db="UniProtKB">
        <authorList>
            <consortium name="EnsemblMetazoa"/>
        </authorList>
    </citation>
    <scope>IDENTIFICATION</scope>
</reference>
<name>A0A8R1TYY6_ONCVO</name>
<evidence type="ECO:0000313" key="2">
    <source>
        <dbReference type="Proteomes" id="UP000024404"/>
    </source>
</evidence>
<dbReference type="EMBL" id="CMVM020000248">
    <property type="status" value="NOT_ANNOTATED_CDS"/>
    <property type="molecule type" value="Genomic_DNA"/>
</dbReference>
<keyword evidence="2" id="KW-1185">Reference proteome</keyword>
<dbReference type="AlphaFoldDB" id="A0A8R1TYY6"/>
<organism evidence="1 2">
    <name type="scientific">Onchocerca volvulus</name>
    <dbReference type="NCBI Taxonomy" id="6282"/>
    <lineage>
        <taxon>Eukaryota</taxon>
        <taxon>Metazoa</taxon>
        <taxon>Ecdysozoa</taxon>
        <taxon>Nematoda</taxon>
        <taxon>Chromadorea</taxon>
        <taxon>Rhabditida</taxon>
        <taxon>Spirurina</taxon>
        <taxon>Spiruromorpha</taxon>
        <taxon>Filarioidea</taxon>
        <taxon>Onchocercidae</taxon>
        <taxon>Onchocerca</taxon>
    </lineage>
</organism>
<dbReference type="EnsemblMetazoa" id="OVOC8326.1">
    <property type="protein sequence ID" value="OVOC8326.1"/>
    <property type="gene ID" value="WBGene00245135"/>
</dbReference>
<protein>
    <submittedName>
        <fullName evidence="1">Uncharacterized protein</fullName>
    </submittedName>
</protein>
<evidence type="ECO:0000313" key="1">
    <source>
        <dbReference type="EnsemblMetazoa" id="OVOC8326.1"/>
    </source>
</evidence>
<reference evidence="2" key="1">
    <citation type="submission" date="2013-10" db="EMBL/GenBank/DDBJ databases">
        <title>Genome sequencing of Onchocerca volvulus.</title>
        <authorList>
            <person name="Cotton J."/>
            <person name="Tsai J."/>
            <person name="Stanley E."/>
            <person name="Tracey A."/>
            <person name="Holroyd N."/>
            <person name="Lustigman S."/>
            <person name="Berriman M."/>
        </authorList>
    </citation>
    <scope>NUCLEOTIDE SEQUENCE</scope>
</reference>
<dbReference type="Proteomes" id="UP000024404">
    <property type="component" value="Unassembled WGS sequence"/>
</dbReference>
<sequence length="67" mass="7709">MRNNCAIKVFLPLSPKEGHVLKSECGVTRFSSVTVNLLVKRKGRQRDGTKQLFILRKKRNERIPKST</sequence>